<dbReference type="AlphaFoldDB" id="A0A445ME13"/>
<keyword evidence="2" id="KW-1133">Transmembrane helix</keyword>
<dbReference type="Proteomes" id="UP000290560">
    <property type="component" value="Unassembled WGS sequence"/>
</dbReference>
<evidence type="ECO:0000313" key="3">
    <source>
        <dbReference type="EMBL" id="RZR72439.1"/>
    </source>
</evidence>
<feature type="region of interest" description="Disordered" evidence="1">
    <location>
        <begin position="240"/>
        <end position="260"/>
    </location>
</feature>
<reference evidence="3" key="1">
    <citation type="journal article" date="2018" name="Data Brief">
        <title>Genome sequence data from 17 accessions of Ensete ventricosum, a staple food crop for millions in Ethiopia.</title>
        <authorList>
            <person name="Yemataw Z."/>
            <person name="Muzemil S."/>
            <person name="Ambachew D."/>
            <person name="Tripathi L."/>
            <person name="Tesfaye K."/>
            <person name="Chala A."/>
            <person name="Farbos A."/>
            <person name="O'Neill P."/>
            <person name="Moore K."/>
            <person name="Grant M."/>
            <person name="Studholme D.J."/>
        </authorList>
    </citation>
    <scope>NUCLEOTIDE SEQUENCE [LARGE SCALE GENOMIC DNA]</scope>
    <source>
        <tissue evidence="3">Leaf</tissue>
    </source>
</reference>
<gene>
    <name evidence="3" type="ORF">BHM03_00013411</name>
</gene>
<protein>
    <submittedName>
        <fullName evidence="3">Uncharacterized protein</fullName>
    </submittedName>
</protein>
<evidence type="ECO:0000256" key="1">
    <source>
        <dbReference type="SAM" id="MobiDB-lite"/>
    </source>
</evidence>
<sequence length="475" mass="50188">MHPLWFPNSQLIFRTPGELLGILRRPPGKSLDHLLANSQRTPGKLLITFSKLLIPFEREKERERKKKKEREEEEQRCHAALPFLISCRSSRTPSAAVFLSSLICRWPPLTVAVASNRPSSLLPATTASASPSPPTTASRHRCPLPRLPLPPPATSIPFLFTVAAGHHIPISPAAAVALIVDAPVASSHRPLLSFLGHAQPLLVALVAATQLLPPLLCSSCRPSLPSLFISSSQPSATISLSSSTTTATTPSSAAAPPTHNHLLPPLPRRHPLLAAASFSSLVAIIFSIFPMQATATSAASPHCCLSSLPLSPPAGPHCSPAAAALIGLCCPIAAQPCRCLLCRNSRPPLLSLIVGYCLLPPAPIADAVAVLVLRLLPMAYHRCLLSSVAIAAPSGAAQPPLPSLLPHLPPSLLPCFLLPLLVVAAFLLNRSLTCHVVVSLSPTAALTAANCLCPPLADADNLIVFKSYYIYDICL</sequence>
<name>A0A445ME13_ENSVE</name>
<keyword evidence="2" id="KW-0472">Membrane</keyword>
<feature type="transmembrane region" description="Helical" evidence="2">
    <location>
        <begin position="353"/>
        <end position="376"/>
    </location>
</feature>
<proteinExistence type="predicted"/>
<accession>A0A445ME13</accession>
<feature type="transmembrane region" description="Helical" evidence="2">
    <location>
        <begin position="407"/>
        <end position="428"/>
    </location>
</feature>
<dbReference type="EMBL" id="KV875685">
    <property type="protein sequence ID" value="RZR72439.1"/>
    <property type="molecule type" value="Genomic_DNA"/>
</dbReference>
<evidence type="ECO:0000256" key="2">
    <source>
        <dbReference type="SAM" id="Phobius"/>
    </source>
</evidence>
<feature type="transmembrane region" description="Helical" evidence="2">
    <location>
        <begin position="272"/>
        <end position="291"/>
    </location>
</feature>
<organism evidence="3">
    <name type="scientific">Ensete ventricosum</name>
    <name type="common">Abyssinian banana</name>
    <name type="synonym">Musa ensete</name>
    <dbReference type="NCBI Taxonomy" id="4639"/>
    <lineage>
        <taxon>Eukaryota</taxon>
        <taxon>Viridiplantae</taxon>
        <taxon>Streptophyta</taxon>
        <taxon>Embryophyta</taxon>
        <taxon>Tracheophyta</taxon>
        <taxon>Spermatophyta</taxon>
        <taxon>Magnoliopsida</taxon>
        <taxon>Liliopsida</taxon>
        <taxon>Zingiberales</taxon>
        <taxon>Musaceae</taxon>
        <taxon>Ensete</taxon>
    </lineage>
</organism>
<keyword evidence="2" id="KW-0812">Transmembrane</keyword>